<accession>A0A4R6FPY2</accession>
<keyword evidence="2 13" id="KW-0813">Transport</keyword>
<keyword evidence="17" id="KW-1185">Reference proteome</keyword>
<dbReference type="GO" id="GO:0012505">
    <property type="term" value="C:endomembrane system"/>
    <property type="evidence" value="ECO:0007669"/>
    <property type="project" value="UniProtKB-SubCell"/>
</dbReference>
<comment type="subunit">
    <text evidence="13">F-type ATPases have 2 components, F(1) - the catalytic core - and F(0) - the membrane proton channel. F(1) has five subunits: alpha(3), beta(3), gamma(1), delta(1), epsilon(1). F(0) has three main subunits: a(1), b(2) and c(10-14). The alpha and beta chains form an alternating ring which encloses part of the gamma chain. F(1) is attached to F(0) by a central stalk formed by the gamma and epsilon chains, while a peripheral stalk is formed by the delta and b chains.</text>
</comment>
<dbReference type="GO" id="GO:0046933">
    <property type="term" value="F:proton-transporting ATP synthase activity, rotational mechanism"/>
    <property type="evidence" value="ECO:0007669"/>
    <property type="project" value="UniProtKB-UniRule"/>
</dbReference>
<comment type="function">
    <text evidence="11">Component of the F(0) channel, it forms part of the peripheral stalk, linking F(1) to F(0). The b'-subunit is a diverged and duplicated form of b found in plants and photosynthetic bacteria.</text>
</comment>
<dbReference type="InterPro" id="IPR002146">
    <property type="entry name" value="ATP_synth_b/b'su_bac/chlpt"/>
</dbReference>
<dbReference type="HAMAP" id="MF_01398">
    <property type="entry name" value="ATP_synth_b_bprime"/>
    <property type="match status" value="1"/>
</dbReference>
<dbReference type="GO" id="GO:0005886">
    <property type="term" value="C:plasma membrane"/>
    <property type="evidence" value="ECO:0007669"/>
    <property type="project" value="UniProtKB-SubCell"/>
</dbReference>
<dbReference type="CDD" id="cd06503">
    <property type="entry name" value="ATP-synt_Fo_b"/>
    <property type="match status" value="1"/>
</dbReference>
<evidence type="ECO:0000256" key="4">
    <source>
        <dbReference type="ARBA" id="ARBA00022692"/>
    </source>
</evidence>
<gene>
    <name evidence="13" type="primary">atpF</name>
    <name evidence="16" type="ORF">EV664_104167</name>
</gene>
<evidence type="ECO:0000256" key="7">
    <source>
        <dbReference type="ARBA" id="ARBA00023065"/>
    </source>
</evidence>
<evidence type="ECO:0000256" key="12">
    <source>
        <dbReference type="ARBA" id="ARBA00037847"/>
    </source>
</evidence>
<evidence type="ECO:0000313" key="16">
    <source>
        <dbReference type="EMBL" id="TDN83683.1"/>
    </source>
</evidence>
<dbReference type="Proteomes" id="UP000295493">
    <property type="component" value="Unassembled WGS sequence"/>
</dbReference>
<keyword evidence="8 13" id="KW-0472">Membrane</keyword>
<evidence type="ECO:0000256" key="1">
    <source>
        <dbReference type="ARBA" id="ARBA00005513"/>
    </source>
</evidence>
<evidence type="ECO:0000256" key="15">
    <source>
        <dbReference type="SAM" id="Coils"/>
    </source>
</evidence>
<dbReference type="GO" id="GO:0045259">
    <property type="term" value="C:proton-transporting ATP synthase complex"/>
    <property type="evidence" value="ECO:0007669"/>
    <property type="project" value="UniProtKB-KW"/>
</dbReference>
<evidence type="ECO:0000256" key="9">
    <source>
        <dbReference type="ARBA" id="ARBA00023310"/>
    </source>
</evidence>
<sequence length="208" mass="21923">MAEMQSTAAATATAAQGQTGVLDVEPLAKVPEHEGTLVPEGGHASASAFGFDAAGWVGIAGIIVILLMIWKKVPAAIGGSLDKRIAEIKAQLAEAQKLREEAEALRSEYEGRAKAAEADAQAMREHAHEEARQIVEQAKEDAAQLVARRKQMAEDRIAAAERQAVAEVRERAAGAAVTAARAIIGERFDAEADSALIARSIEGLGRTH</sequence>
<dbReference type="PANTHER" id="PTHR33445">
    <property type="entry name" value="ATP SYNTHASE SUBUNIT B', CHLOROPLASTIC"/>
    <property type="match status" value="1"/>
</dbReference>
<evidence type="ECO:0000256" key="2">
    <source>
        <dbReference type="ARBA" id="ARBA00022448"/>
    </source>
</evidence>
<feature type="coiled-coil region" evidence="15">
    <location>
        <begin position="81"/>
        <end position="170"/>
    </location>
</feature>
<dbReference type="Pfam" id="PF00430">
    <property type="entry name" value="ATP-synt_B"/>
    <property type="match status" value="1"/>
</dbReference>
<comment type="subcellular location">
    <subcellularLocation>
        <location evidence="13">Cell membrane</location>
        <topology evidence="13">Single-pass membrane protein</topology>
    </subcellularLocation>
    <subcellularLocation>
        <location evidence="12">Endomembrane system</location>
        <topology evidence="12">Single-pass membrane protein</topology>
    </subcellularLocation>
</comment>
<keyword evidence="5 13" id="KW-0375">Hydrogen ion transport</keyword>
<evidence type="ECO:0000256" key="5">
    <source>
        <dbReference type="ARBA" id="ARBA00022781"/>
    </source>
</evidence>
<protein>
    <recommendedName>
        <fullName evidence="13">ATP synthase subunit b</fullName>
    </recommendedName>
    <alternativeName>
        <fullName evidence="13">ATP synthase F(0) sector subunit b</fullName>
    </alternativeName>
    <alternativeName>
        <fullName evidence="13">ATPase subunit I</fullName>
    </alternativeName>
    <alternativeName>
        <fullName evidence="13">F-type ATPase subunit b</fullName>
        <shortName evidence="13">F-ATPase subunit b</shortName>
    </alternativeName>
</protein>
<evidence type="ECO:0000256" key="8">
    <source>
        <dbReference type="ARBA" id="ARBA00023136"/>
    </source>
</evidence>
<dbReference type="AlphaFoldDB" id="A0A4R6FPY2"/>
<keyword evidence="13" id="KW-1003">Cell membrane</keyword>
<comment type="similarity">
    <text evidence="1 13 14">Belongs to the ATPase B chain family.</text>
</comment>
<evidence type="ECO:0000256" key="11">
    <source>
        <dbReference type="ARBA" id="ARBA00025614"/>
    </source>
</evidence>
<evidence type="ECO:0000256" key="13">
    <source>
        <dbReference type="HAMAP-Rule" id="MF_01398"/>
    </source>
</evidence>
<keyword evidence="9 13" id="KW-0066">ATP synthesis</keyword>
<keyword evidence="6 13" id="KW-1133">Transmembrane helix</keyword>
<evidence type="ECO:0000256" key="6">
    <source>
        <dbReference type="ARBA" id="ARBA00022989"/>
    </source>
</evidence>
<keyword evidence="3 13" id="KW-0138">CF(0)</keyword>
<dbReference type="PANTHER" id="PTHR33445:SF1">
    <property type="entry name" value="ATP SYNTHASE SUBUNIT B"/>
    <property type="match status" value="1"/>
</dbReference>
<organism evidence="16 17">
    <name type="scientific">Stakelama pacifica</name>
    <dbReference type="NCBI Taxonomy" id="517720"/>
    <lineage>
        <taxon>Bacteria</taxon>
        <taxon>Pseudomonadati</taxon>
        <taxon>Pseudomonadota</taxon>
        <taxon>Alphaproteobacteria</taxon>
        <taxon>Sphingomonadales</taxon>
        <taxon>Sphingomonadaceae</taxon>
        <taxon>Stakelama</taxon>
    </lineage>
</organism>
<comment type="caution">
    <text evidence="16">The sequence shown here is derived from an EMBL/GenBank/DDBJ whole genome shotgun (WGS) entry which is preliminary data.</text>
</comment>
<keyword evidence="4 13" id="KW-0812">Transmembrane</keyword>
<dbReference type="EMBL" id="SNWD01000004">
    <property type="protein sequence ID" value="TDN83683.1"/>
    <property type="molecule type" value="Genomic_DNA"/>
</dbReference>
<proteinExistence type="inferred from homology"/>
<evidence type="ECO:0000256" key="3">
    <source>
        <dbReference type="ARBA" id="ARBA00022547"/>
    </source>
</evidence>
<keyword evidence="7 13" id="KW-0406">Ion transport</keyword>
<keyword evidence="15" id="KW-0175">Coiled coil</keyword>
<name>A0A4R6FPY2_9SPHN</name>
<dbReference type="InterPro" id="IPR050059">
    <property type="entry name" value="ATP_synthase_B_chain"/>
</dbReference>
<reference evidence="16 17" key="1">
    <citation type="submission" date="2019-03" db="EMBL/GenBank/DDBJ databases">
        <title>Genomic Encyclopedia of Type Strains, Phase IV (KMG-IV): sequencing the most valuable type-strain genomes for metagenomic binning, comparative biology and taxonomic classification.</title>
        <authorList>
            <person name="Goeker M."/>
        </authorList>
    </citation>
    <scope>NUCLEOTIDE SEQUENCE [LARGE SCALE GENOMIC DNA]</scope>
    <source>
        <strain evidence="16 17">DSM 25059</strain>
    </source>
</reference>
<feature type="transmembrane region" description="Helical" evidence="13">
    <location>
        <begin position="53"/>
        <end position="70"/>
    </location>
</feature>
<evidence type="ECO:0000313" key="17">
    <source>
        <dbReference type="Proteomes" id="UP000295493"/>
    </source>
</evidence>
<dbReference type="RefSeq" id="WP_229668179.1">
    <property type="nucleotide sequence ID" value="NZ_BMLU01000004.1"/>
</dbReference>
<evidence type="ECO:0000256" key="10">
    <source>
        <dbReference type="ARBA" id="ARBA00025198"/>
    </source>
</evidence>
<dbReference type="GO" id="GO:0046961">
    <property type="term" value="F:proton-transporting ATPase activity, rotational mechanism"/>
    <property type="evidence" value="ECO:0007669"/>
    <property type="project" value="TreeGrafter"/>
</dbReference>
<evidence type="ECO:0000256" key="14">
    <source>
        <dbReference type="RuleBase" id="RU003848"/>
    </source>
</evidence>
<comment type="function">
    <text evidence="10 13">F(1)F(0) ATP synthase produces ATP from ADP in the presence of a proton or sodium gradient. F-type ATPases consist of two structural domains, F(1) containing the extramembraneous catalytic core and F(0) containing the membrane proton channel, linked together by a central stalk and a peripheral stalk. During catalysis, ATP synthesis in the catalytic domain of F(1) is coupled via a rotary mechanism of the central stalk subunits to proton translocation.</text>
</comment>